<evidence type="ECO:0000256" key="1">
    <source>
        <dbReference type="ARBA" id="ARBA00010466"/>
    </source>
</evidence>
<keyword evidence="3 6" id="KW-0238">DNA-binding</keyword>
<dbReference type="STRING" id="1799789.AX660_17035"/>
<dbReference type="InterPro" id="IPR037171">
    <property type="entry name" value="NagB/RpiA_transferase-like"/>
</dbReference>
<comment type="caution">
    <text evidence="6">The sequence shown here is derived from an EMBL/GenBank/DDBJ whole genome shotgun (WGS) entry which is preliminary data.</text>
</comment>
<dbReference type="Gene3D" id="1.10.10.10">
    <property type="entry name" value="Winged helix-like DNA-binding domain superfamily/Winged helix DNA-binding domain"/>
    <property type="match status" value="1"/>
</dbReference>
<evidence type="ECO:0000256" key="3">
    <source>
        <dbReference type="ARBA" id="ARBA00023125"/>
    </source>
</evidence>
<dbReference type="InterPro" id="IPR007324">
    <property type="entry name" value="Sugar-bd_dom_put"/>
</dbReference>
<dbReference type="GO" id="GO:0030246">
    <property type="term" value="F:carbohydrate binding"/>
    <property type="evidence" value="ECO:0007669"/>
    <property type="project" value="InterPro"/>
</dbReference>
<reference evidence="7" key="1">
    <citation type="submission" date="2016-02" db="EMBL/GenBank/DDBJ databases">
        <authorList>
            <person name="Schultz-Johansen M."/>
            <person name="Glaring M.A."/>
            <person name="Bech P.K."/>
            <person name="Stougaard P."/>
        </authorList>
    </citation>
    <scope>NUCLEOTIDE SEQUENCE [LARGE SCALE GENOMIC DNA]</scope>
    <source>
        <strain evidence="7">S66</strain>
    </source>
</reference>
<dbReference type="OrthoDB" id="7065657at2"/>
<evidence type="ECO:0000313" key="6">
    <source>
        <dbReference type="EMBL" id="KXI28091.1"/>
    </source>
</evidence>
<keyword evidence="7" id="KW-1185">Reference proteome</keyword>
<dbReference type="InterPro" id="IPR051054">
    <property type="entry name" value="SorC_transcr_regulators"/>
</dbReference>
<organism evidence="6 7">
    <name type="scientific">Paraglaciecola hydrolytica</name>
    <dbReference type="NCBI Taxonomy" id="1799789"/>
    <lineage>
        <taxon>Bacteria</taxon>
        <taxon>Pseudomonadati</taxon>
        <taxon>Pseudomonadota</taxon>
        <taxon>Gammaproteobacteria</taxon>
        <taxon>Alteromonadales</taxon>
        <taxon>Alteromonadaceae</taxon>
        <taxon>Paraglaciecola</taxon>
    </lineage>
</organism>
<evidence type="ECO:0000259" key="5">
    <source>
        <dbReference type="Pfam" id="PF04198"/>
    </source>
</evidence>
<sequence length="318" mass="34426">MSKLSKAESRRLDEAARAGWLYYVAGKTQDEIAKILATSRQTAQRLVALSVSSGLVKVRLDHPIANCMTLSQKLQNRFNLLSCEVVPGLSDSPTSTFGLGQAGAAEIERHLTSDTPKVIAMGTGRIMRACVDELSSLSCPQHRIVSLLGNMASDGSASQYDVVVHMAERIQASHYPMPLPVIARRADERAAWHQQPHISSVFNQAKQADVTFVGIGNLGEKSPLHIDGFITKKELQELSDLGAVGEVISWIFNKDGNLINCDINQRVASVPLVMSSSKPVIGIAAGEDKVIAILGALRSKLINSLITNEYTAQRLLDT</sequence>
<name>A0A135ZYP1_9ALTE</name>
<dbReference type="InterPro" id="IPR036388">
    <property type="entry name" value="WH-like_DNA-bd_sf"/>
</dbReference>
<dbReference type="PANTHER" id="PTHR34294">
    <property type="entry name" value="TRANSCRIPTIONAL REGULATOR-RELATED"/>
    <property type="match status" value="1"/>
</dbReference>
<comment type="similarity">
    <text evidence="1">Belongs to the SorC transcriptional regulatory family.</text>
</comment>
<dbReference type="EMBL" id="LSNE01000007">
    <property type="protein sequence ID" value="KXI28091.1"/>
    <property type="molecule type" value="Genomic_DNA"/>
</dbReference>
<keyword evidence="4" id="KW-0804">Transcription</keyword>
<keyword evidence="2" id="KW-0805">Transcription regulation</keyword>
<evidence type="ECO:0000313" key="7">
    <source>
        <dbReference type="Proteomes" id="UP000070299"/>
    </source>
</evidence>
<dbReference type="GO" id="GO:0003677">
    <property type="term" value="F:DNA binding"/>
    <property type="evidence" value="ECO:0007669"/>
    <property type="project" value="UniProtKB-KW"/>
</dbReference>
<proteinExistence type="inferred from homology"/>
<accession>A0A135ZYP1</accession>
<dbReference type="Proteomes" id="UP000070299">
    <property type="component" value="Unassembled WGS sequence"/>
</dbReference>
<dbReference type="RefSeq" id="WP_068378077.1">
    <property type="nucleotide sequence ID" value="NZ_LSNE01000007.1"/>
</dbReference>
<dbReference type="Gene3D" id="3.40.50.1360">
    <property type="match status" value="1"/>
</dbReference>
<dbReference type="Pfam" id="PF04198">
    <property type="entry name" value="Sugar-bind"/>
    <property type="match status" value="1"/>
</dbReference>
<dbReference type="AlphaFoldDB" id="A0A135ZYP1"/>
<dbReference type="SUPFAM" id="SSF100950">
    <property type="entry name" value="NagB/RpiA/CoA transferase-like"/>
    <property type="match status" value="1"/>
</dbReference>
<evidence type="ECO:0000256" key="2">
    <source>
        <dbReference type="ARBA" id="ARBA00023015"/>
    </source>
</evidence>
<gene>
    <name evidence="6" type="ORF">AX660_17035</name>
</gene>
<dbReference type="PANTHER" id="PTHR34294:SF1">
    <property type="entry name" value="TRANSCRIPTIONAL REGULATOR LSRR"/>
    <property type="match status" value="1"/>
</dbReference>
<evidence type="ECO:0000256" key="4">
    <source>
        <dbReference type="ARBA" id="ARBA00023163"/>
    </source>
</evidence>
<feature type="domain" description="Sugar-binding" evidence="5">
    <location>
        <begin position="63"/>
        <end position="316"/>
    </location>
</feature>
<protein>
    <submittedName>
        <fullName evidence="6">DNA-binding transcriptional regulator</fullName>
    </submittedName>
</protein>